<dbReference type="EMBL" id="CAUYUJ010021304">
    <property type="protein sequence ID" value="CAK0903862.1"/>
    <property type="molecule type" value="Genomic_DNA"/>
</dbReference>
<dbReference type="SUPFAM" id="SSF57184">
    <property type="entry name" value="Growth factor receptor domain"/>
    <property type="match status" value="1"/>
</dbReference>
<evidence type="ECO:0000259" key="2">
    <source>
        <dbReference type="Pfam" id="PF07699"/>
    </source>
</evidence>
<organism evidence="3 4">
    <name type="scientific">Prorocentrum cordatum</name>
    <dbReference type="NCBI Taxonomy" id="2364126"/>
    <lineage>
        <taxon>Eukaryota</taxon>
        <taxon>Sar</taxon>
        <taxon>Alveolata</taxon>
        <taxon>Dinophyceae</taxon>
        <taxon>Prorocentrales</taxon>
        <taxon>Prorocentraceae</taxon>
        <taxon>Prorocentrum</taxon>
    </lineage>
</organism>
<dbReference type="InterPro" id="IPR009030">
    <property type="entry name" value="Growth_fac_rcpt_cys_sf"/>
</dbReference>
<feature type="transmembrane region" description="Helical" evidence="1">
    <location>
        <begin position="1216"/>
        <end position="1233"/>
    </location>
</feature>
<gene>
    <name evidence="3" type="ORF">PCOR1329_LOCUS80043</name>
</gene>
<comment type="caution">
    <text evidence="3">The sequence shown here is derived from an EMBL/GenBank/DDBJ whole genome shotgun (WGS) entry which is preliminary data.</text>
</comment>
<keyword evidence="4" id="KW-1185">Reference proteome</keyword>
<proteinExistence type="predicted"/>
<feature type="transmembrane region" description="Helical" evidence="1">
    <location>
        <begin position="1504"/>
        <end position="1522"/>
    </location>
</feature>
<keyword evidence="1" id="KW-0472">Membrane</keyword>
<evidence type="ECO:0000313" key="4">
    <source>
        <dbReference type="Proteomes" id="UP001189429"/>
    </source>
</evidence>
<keyword evidence="1" id="KW-0812">Transmembrane</keyword>
<dbReference type="InterPro" id="IPR011641">
    <property type="entry name" value="Tyr-kin_ephrin_A/B_rcpt-like"/>
</dbReference>
<accession>A0ABN9XZP6</accession>
<feature type="transmembrane region" description="Helical" evidence="1">
    <location>
        <begin position="1170"/>
        <end position="1195"/>
    </location>
</feature>
<sequence length="1540" mass="168871">MPDIDTGNIYGDLFTTDSATTLTFKVTGLVPSKQYGIVCYGHKTGKPWLPFSCLGQPNGCVPIVFTTYKDPETAAVDVKIQKIARCNNGCSSQCPNLEDPIYRTTSQLGTGQALLLTLHEQLCNEGNAYNPGYIANLELAISTWTLSTYATLLWVNEHGQETIAQDINGPPWNCMFTKQSATADEVQEHNDMQFRVCPHAYYFDNPTDNPCKTYTLPVTCLDAKLLVLSIEVDRGSGVTESFLVGSEINVSIGTHLVLDMDLSSNVNISQLSLSLGSSDDGFVQPYSASGVFISFSAEGQGTNLPLVIRWNGIDFDMGYFIEDISFLPPTLTVQAIFGDMLQSNNRPVVVATLGHVPVTPAVIATAKVEEFFQLTVKKKGSSKASPGYCTGSQVFTDWTGIQCTLELSALTGLEVRLEVRDYKYGAMLESPGVVVEGKILWGLPSLSSLAAKDEDGQLQVGIVDLSKFLAADGLPGKLYIGGSGFPNPSDISLDEAEVKGYAMWVLTTAGAYLPLCDSIGWTSTSELECYAVRCLDVRDLTEKPSIVLQLGDLVTTPPLTNQLQLPKPSLTSVYPTTVSDVGNSDFVVTGTFFGVPLATGDDFASACQQWKGDGEAGTGAIQIFSDAEVMVGIAPCTVSFQNDSCVMCTSQSALRPQRMAPSAGQLMGAIIKEQDVDVSVIVGARHMSAYPLEVTSQLSLCNPGEKRVKPDGIECEPCPAGKYSTLATDQFPLECTNCRAYQYQDERGAVNCKLCPDNTEAVPPASSIEDCRCLRGYYSSYFWTADSDKIVYGLPGRACSKCHAEELTAPAVKEEPCSSVVPIGELCDQPEKHVCVSDADGSVQYRVCRLYCAGGTIPPKSTPYFYITGETVYGTVGDVSRFKPMMVLCEPMDACGAANTCGRGYGGVACVECIFGFYRDKLTNIKLPAQCDDSQIIGTVIMLAVCIMLSVGSFAGALLYLKCYADPIFFNQIKIWVANLVAVGAGVSKVNNVVDFFMTKRVRIEMLPKDLGVYYKWVQDKDCGIVFRCDPATRTVNIAGVRPYSPAKHKGVKPGFVLRILNGKVVRADREEMVLAEIARARLPLVMVFKAPRFEQSEMEEVDAASTAEGGVRVLTMSLGVLQSFNAVAGLKLTWPPLFLQIAAFLQQMLLNFDFFHPECSVAAPFWKKWVGFVVLPYLMVFPITVSFLIVRFVSFRDSRGEPEFRDVQRWLLKNAWLRCMTIIVIFFVQFHMQQLVQPFVCIDRDDGTRVMAAAQSVQCSFEDREYSFVATVGLAFWMSLAAILAGLLTCLNWSYYWQAGAKVRDYIPWYVAVIQMATQEMKGYNGEVRDRVITNTVSAKTYPSHMYQMSIMGEEDVIDGQAVEVNQGGLDTELSGGKKKDMCNGALEDVGMKASAGDIDTAVVDELSKSGSGHPQKNGQHEVMKKHRLPGEEIEDTVQVCRNTIKNKTQFRHPLRWPDTEELEGNFLTYGWVLVANTFCRQFVLQVSAIWSSAFPPLGAASQSVFFVINYFGIILFRPYLSRMVNVQDRGFSSVAWRS</sequence>
<dbReference type="Gene3D" id="2.10.50.10">
    <property type="entry name" value="Tumor Necrosis Factor Receptor, subunit A, domain 2"/>
    <property type="match status" value="1"/>
</dbReference>
<dbReference type="SMART" id="SM01411">
    <property type="entry name" value="Ephrin_rec_like"/>
    <property type="match status" value="1"/>
</dbReference>
<feature type="domain" description="Tyrosine-protein kinase ephrin type A/B receptor-like" evidence="2">
    <location>
        <begin position="734"/>
        <end position="771"/>
    </location>
</feature>
<protein>
    <recommendedName>
        <fullName evidence="2">Tyrosine-protein kinase ephrin type A/B receptor-like domain-containing protein</fullName>
    </recommendedName>
</protein>
<evidence type="ECO:0000313" key="3">
    <source>
        <dbReference type="EMBL" id="CAK0903862.1"/>
    </source>
</evidence>
<keyword evidence="1" id="KW-1133">Transmembrane helix</keyword>
<dbReference type="Pfam" id="PF07699">
    <property type="entry name" value="Ephrin_rec_like"/>
    <property type="match status" value="1"/>
</dbReference>
<feature type="transmembrane region" description="Helical" evidence="1">
    <location>
        <begin position="1275"/>
        <end position="1297"/>
    </location>
</feature>
<feature type="transmembrane region" description="Helical" evidence="1">
    <location>
        <begin position="1133"/>
        <end position="1150"/>
    </location>
</feature>
<reference evidence="3" key="1">
    <citation type="submission" date="2023-10" db="EMBL/GenBank/DDBJ databases">
        <authorList>
            <person name="Chen Y."/>
            <person name="Shah S."/>
            <person name="Dougan E. K."/>
            <person name="Thang M."/>
            <person name="Chan C."/>
        </authorList>
    </citation>
    <scope>NUCLEOTIDE SEQUENCE [LARGE SCALE GENOMIC DNA]</scope>
</reference>
<feature type="transmembrane region" description="Helical" evidence="1">
    <location>
        <begin position="936"/>
        <end position="961"/>
    </location>
</feature>
<evidence type="ECO:0000256" key="1">
    <source>
        <dbReference type="SAM" id="Phobius"/>
    </source>
</evidence>
<feature type="transmembrane region" description="Helical" evidence="1">
    <location>
        <begin position="1468"/>
        <end position="1492"/>
    </location>
</feature>
<name>A0ABN9XZP6_9DINO</name>
<dbReference type="Proteomes" id="UP001189429">
    <property type="component" value="Unassembled WGS sequence"/>
</dbReference>